<keyword evidence="21" id="KW-1185">Reference proteome</keyword>
<evidence type="ECO:0000259" key="18">
    <source>
        <dbReference type="Pfam" id="PF02875"/>
    </source>
</evidence>
<comment type="catalytic activity">
    <reaction evidence="8 15">
        <text>UDP-N-acetyl-alpha-D-muramoyl-L-alanyl-D-glutamate + meso-2,6-diaminopimelate + ATP = UDP-N-acetyl-alpha-D-muramoyl-L-alanyl-gamma-D-glutamyl-meso-2,6-diaminopimelate + ADP + phosphate + H(+)</text>
        <dbReference type="Rhea" id="RHEA:23676"/>
        <dbReference type="ChEBI" id="CHEBI:15378"/>
        <dbReference type="ChEBI" id="CHEBI:30616"/>
        <dbReference type="ChEBI" id="CHEBI:43474"/>
        <dbReference type="ChEBI" id="CHEBI:57791"/>
        <dbReference type="ChEBI" id="CHEBI:83900"/>
        <dbReference type="ChEBI" id="CHEBI:83905"/>
        <dbReference type="ChEBI" id="CHEBI:456216"/>
        <dbReference type="EC" id="6.3.2.13"/>
    </reaction>
</comment>
<keyword evidence="7 15" id="KW-0961">Cell wall biogenesis/degradation</keyword>
<dbReference type="Pfam" id="PF01225">
    <property type="entry name" value="Mur_ligase"/>
    <property type="match status" value="1"/>
</dbReference>
<keyword evidence="15" id="KW-0460">Magnesium</keyword>
<proteinExistence type="inferred from homology"/>
<evidence type="ECO:0000256" key="10">
    <source>
        <dbReference type="ARBA" id="ARBA00066633"/>
    </source>
</evidence>
<comment type="pathway">
    <text evidence="1 15 16">Cell wall biogenesis; peptidoglycan biosynthesis.</text>
</comment>
<dbReference type="Gene3D" id="3.40.1390.10">
    <property type="entry name" value="MurE/MurF, N-terminal domain"/>
    <property type="match status" value="1"/>
</dbReference>
<dbReference type="SUPFAM" id="SSF63418">
    <property type="entry name" value="MurE/MurF N-terminal domain"/>
    <property type="match status" value="1"/>
</dbReference>
<organism evidence="20 21">
    <name type="scientific">Dialister succinatiphilus YIT 11850</name>
    <dbReference type="NCBI Taxonomy" id="742743"/>
    <lineage>
        <taxon>Bacteria</taxon>
        <taxon>Bacillati</taxon>
        <taxon>Bacillota</taxon>
        <taxon>Negativicutes</taxon>
        <taxon>Veillonellales</taxon>
        <taxon>Veillonellaceae</taxon>
        <taxon>Dialister</taxon>
    </lineage>
</organism>
<feature type="binding site" evidence="15">
    <location>
        <begin position="111"/>
        <end position="117"/>
    </location>
    <ligand>
        <name>ATP</name>
        <dbReference type="ChEBI" id="CHEBI:30616"/>
    </ligand>
</feature>
<evidence type="ECO:0000259" key="17">
    <source>
        <dbReference type="Pfam" id="PF01225"/>
    </source>
</evidence>
<dbReference type="UniPathway" id="UPA00219"/>
<dbReference type="PATRIC" id="fig|742743.3.peg.644"/>
<dbReference type="NCBIfam" id="TIGR01085">
    <property type="entry name" value="murE"/>
    <property type="match status" value="1"/>
</dbReference>
<feature type="short sequence motif" description="Meso-diaminopimelate recognition motif" evidence="15">
    <location>
        <begin position="415"/>
        <end position="418"/>
    </location>
</feature>
<dbReference type="InterPro" id="IPR000713">
    <property type="entry name" value="Mur_ligase_N"/>
</dbReference>
<comment type="cofactor">
    <cofactor evidence="15">
        <name>Mg(2+)</name>
        <dbReference type="ChEBI" id="CHEBI:18420"/>
    </cofactor>
</comment>
<feature type="binding site" evidence="15">
    <location>
        <position position="476"/>
    </location>
    <ligand>
        <name>meso-2,6-diaminopimelate</name>
        <dbReference type="ChEBI" id="CHEBI:57791"/>
    </ligand>
</feature>
<dbReference type="InterPro" id="IPR036565">
    <property type="entry name" value="Mur-like_cat_sf"/>
</dbReference>
<feature type="binding site" evidence="15">
    <location>
        <begin position="153"/>
        <end position="154"/>
    </location>
    <ligand>
        <name>UDP-N-acetyl-alpha-D-muramoyl-L-alanyl-D-glutamate</name>
        <dbReference type="ChEBI" id="CHEBI:83900"/>
    </ligand>
</feature>
<reference evidence="20 21" key="1">
    <citation type="submission" date="2011-11" db="EMBL/GenBank/DDBJ databases">
        <title>The Genome Sequence of Dialister succinatiphilus YIT 11850.</title>
        <authorList>
            <consortium name="The Broad Institute Genome Sequencing Platform"/>
            <person name="Earl A."/>
            <person name="Ward D."/>
            <person name="Feldgarden M."/>
            <person name="Gevers D."/>
            <person name="Morotomi M."/>
            <person name="Young S.K."/>
            <person name="Zeng Q."/>
            <person name="Gargeya S."/>
            <person name="Fitzgerald M."/>
            <person name="Haas B."/>
            <person name="Abouelleil A."/>
            <person name="Alvarado L."/>
            <person name="Arachchi H.M."/>
            <person name="Berlin A."/>
            <person name="Brown A."/>
            <person name="Chapman S.B."/>
            <person name="Dunbar C."/>
            <person name="Gearin G."/>
            <person name="Goldberg J."/>
            <person name="Griggs A."/>
            <person name="Gujja S."/>
            <person name="Heiman D."/>
            <person name="Howarth C."/>
            <person name="Lui A."/>
            <person name="MacDonald P.J.P."/>
            <person name="Montmayeur A."/>
            <person name="Murphy C."/>
            <person name="Neiman D."/>
            <person name="Pearson M."/>
            <person name="Priest M."/>
            <person name="Roberts A."/>
            <person name="Saif S."/>
            <person name="Shea T."/>
            <person name="Sisk P."/>
            <person name="Stolte C."/>
            <person name="Sykes S."/>
            <person name="Wortman J."/>
            <person name="Nusbaum C."/>
            <person name="Birren B."/>
        </authorList>
    </citation>
    <scope>NUCLEOTIDE SEQUENCE [LARGE SCALE GENOMIC DNA]</scope>
    <source>
        <strain evidence="20 21">YIT 11850</strain>
    </source>
</reference>
<dbReference type="eggNOG" id="COG0769">
    <property type="taxonomic scope" value="Bacteria"/>
</dbReference>
<gene>
    <name evidence="15" type="primary">murE</name>
    <name evidence="20" type="ORF">HMPREF9453_00633</name>
</gene>
<evidence type="ECO:0000256" key="6">
    <source>
        <dbReference type="ARBA" id="ARBA00023306"/>
    </source>
</evidence>
<protein>
    <recommendedName>
        <fullName evidence="11 15">UDP-N-acetylmuramoyl-L-alanyl-D-glutamate--2,6-diaminopimelate ligase</fullName>
        <ecNumber evidence="10 15">6.3.2.13</ecNumber>
    </recommendedName>
    <alternativeName>
        <fullName evidence="12 15">Meso-A2pm-adding enzyme</fullName>
    </alternativeName>
    <alternativeName>
        <fullName evidence="13 15">Meso-diaminopimelate-adding enzyme</fullName>
    </alternativeName>
    <alternativeName>
        <fullName evidence="14 15">UDP-MurNAc-L-Ala-D-Glu:meso-diaminopimelate ligase</fullName>
    </alternativeName>
    <alternativeName>
        <fullName evidence="15">UDP-MurNAc-tripeptide synthetase</fullName>
    </alternativeName>
    <alternativeName>
        <fullName evidence="15">UDP-N-acetylmuramyl-tripeptide synthetase</fullName>
    </alternativeName>
</protein>
<dbReference type="PANTHER" id="PTHR23135">
    <property type="entry name" value="MUR LIGASE FAMILY MEMBER"/>
    <property type="match status" value="1"/>
</dbReference>
<dbReference type="GO" id="GO:0008765">
    <property type="term" value="F:UDP-N-acetylmuramoylalanyl-D-glutamate-2,6-diaminopimelate ligase activity"/>
    <property type="evidence" value="ECO:0007669"/>
    <property type="project" value="UniProtKB-UniRule"/>
</dbReference>
<dbReference type="GO" id="GO:0005737">
    <property type="term" value="C:cytoplasm"/>
    <property type="evidence" value="ECO:0007669"/>
    <property type="project" value="UniProtKB-SubCell"/>
</dbReference>
<feature type="binding site" evidence="15">
    <location>
        <position position="152"/>
    </location>
    <ligand>
        <name>UDP-N-acetyl-alpha-D-muramoyl-L-alanyl-D-glutamate</name>
        <dbReference type="ChEBI" id="CHEBI:83900"/>
    </ligand>
</feature>
<dbReference type="Pfam" id="PF02875">
    <property type="entry name" value="Mur_ligase_C"/>
    <property type="match status" value="1"/>
</dbReference>
<keyword evidence="3 15" id="KW-0132">Cell division</keyword>
<evidence type="ECO:0000256" key="1">
    <source>
        <dbReference type="ARBA" id="ARBA00004752"/>
    </source>
</evidence>
<feature type="binding site" evidence="15">
    <location>
        <position position="31"/>
    </location>
    <ligand>
        <name>UDP-N-acetyl-alpha-D-muramoyl-L-alanyl-D-glutamate</name>
        <dbReference type="ChEBI" id="CHEBI:83900"/>
    </ligand>
</feature>
<comment type="caution">
    <text evidence="15">Lacks conserved residue(s) required for the propagation of feature annotation.</text>
</comment>
<feature type="binding site" evidence="15">
    <location>
        <position position="188"/>
    </location>
    <ligand>
        <name>UDP-N-acetyl-alpha-D-muramoyl-L-alanyl-D-glutamate</name>
        <dbReference type="ChEBI" id="CHEBI:83900"/>
    </ligand>
</feature>
<accession>H1CZ45</accession>
<evidence type="ECO:0000256" key="2">
    <source>
        <dbReference type="ARBA" id="ARBA00005898"/>
    </source>
</evidence>
<dbReference type="SUPFAM" id="SSF53244">
    <property type="entry name" value="MurD-like peptide ligases, peptide-binding domain"/>
    <property type="match status" value="1"/>
</dbReference>
<evidence type="ECO:0000256" key="12">
    <source>
        <dbReference type="ARBA" id="ARBA00075482"/>
    </source>
</evidence>
<dbReference type="GO" id="GO:0000287">
    <property type="term" value="F:magnesium ion binding"/>
    <property type="evidence" value="ECO:0007669"/>
    <property type="project" value="UniProtKB-UniRule"/>
</dbReference>
<dbReference type="InterPro" id="IPR036615">
    <property type="entry name" value="Mur_ligase_C_dom_sf"/>
</dbReference>
<feature type="binding site" evidence="15">
    <location>
        <position position="472"/>
    </location>
    <ligand>
        <name>meso-2,6-diaminopimelate</name>
        <dbReference type="ChEBI" id="CHEBI:57791"/>
    </ligand>
</feature>
<evidence type="ECO:0000313" key="20">
    <source>
        <dbReference type="EMBL" id="EHO63616.1"/>
    </source>
</evidence>
<dbReference type="GO" id="GO:0005524">
    <property type="term" value="F:ATP binding"/>
    <property type="evidence" value="ECO:0007669"/>
    <property type="project" value="UniProtKB-UniRule"/>
</dbReference>
<dbReference type="GO" id="GO:0008360">
    <property type="term" value="P:regulation of cell shape"/>
    <property type="evidence" value="ECO:0007669"/>
    <property type="project" value="UniProtKB-KW"/>
</dbReference>
<dbReference type="STRING" id="742743.HMPREF9453_00633"/>
<feature type="binding site" evidence="15">
    <location>
        <position position="391"/>
    </location>
    <ligand>
        <name>meso-2,6-diaminopimelate</name>
        <dbReference type="ChEBI" id="CHEBI:57791"/>
    </ligand>
</feature>
<dbReference type="HOGENOM" id="CLU_022291_4_1_9"/>
<comment type="PTM">
    <text evidence="15">Carboxylation is probably crucial for Mg(2+) binding and, consequently, for the gamma-phosphate positioning of ATP.</text>
</comment>
<keyword evidence="15" id="KW-0547">Nucleotide-binding</keyword>
<dbReference type="InterPro" id="IPR035911">
    <property type="entry name" value="MurE/MurF_N"/>
</dbReference>
<dbReference type="SUPFAM" id="SSF53623">
    <property type="entry name" value="MurD-like peptide ligases, catalytic domain"/>
    <property type="match status" value="1"/>
</dbReference>
<dbReference type="FunFam" id="3.90.190.20:FF:000006">
    <property type="entry name" value="UDP-N-acetylmuramoyl-L-alanyl-D-glutamate--2,6-diaminopimelate ligase"/>
    <property type="match status" value="1"/>
</dbReference>
<evidence type="ECO:0000256" key="15">
    <source>
        <dbReference type="HAMAP-Rule" id="MF_00208"/>
    </source>
</evidence>
<dbReference type="PANTHER" id="PTHR23135:SF4">
    <property type="entry name" value="UDP-N-ACETYLMURAMOYL-L-ALANYL-D-GLUTAMATE--2,6-DIAMINOPIMELATE LIGASE MURE HOMOLOG, CHLOROPLASTIC"/>
    <property type="match status" value="1"/>
</dbReference>
<dbReference type="InterPro" id="IPR004101">
    <property type="entry name" value="Mur_ligase_C"/>
</dbReference>
<dbReference type="EMBL" id="ADLT01000015">
    <property type="protein sequence ID" value="EHO63616.1"/>
    <property type="molecule type" value="Genomic_DNA"/>
</dbReference>
<comment type="similarity">
    <text evidence="2 15">Belongs to the MurCDEF family. MurE subfamily.</text>
</comment>
<sequence>MKTLSELIRMTPVVKVLGSADVEIKDVTADSRKVVEGGLFICLSGAHVDGHDFVKAAVEKGAAAIVASRDIDVPSSVTAVYVKDTRKAMEDMVPFFFDYPTRKMRMIALTGTNGKTTTTHVAAHILHHAGHKTGVIGTIHALIGDKEIPTHNTTPDVIDLDRILARMAEEKVEYVCMEVSSHSLVLGRVAGCEFDDAVFTNLTEDHLDFHKTMDNYAKAKAILFHMVSAKGQIKKGKSAWVNMDDPYAHVMEEGVDDRNICALHTYSMIHPEADLYAHDIHFTGKSSSFKVTYEGKDYDFETRLAGRFNVYNTLGAVGACLSEGVPMETIVEGMKDFKSVPGRFELIDEGQPFTVVVDYAHTPDGLEKILTTAEEITKGRIIVVFGCGGDRDRMKRPIMGRIAARNADIALVTSDNPRTEDPASIVKEVAAGVEEVKKEKPSLSYEVIVDRRSAICRAIELAKPGDIVLIAGKGHENYQILKDKTIHFDDREEARKALKLKEK</sequence>
<dbReference type="Pfam" id="PF08245">
    <property type="entry name" value="Mur_ligase_M"/>
    <property type="match status" value="1"/>
</dbReference>
<dbReference type="NCBIfam" id="NF001124">
    <property type="entry name" value="PRK00139.1-2"/>
    <property type="match status" value="1"/>
</dbReference>
<evidence type="ECO:0000256" key="8">
    <source>
        <dbReference type="ARBA" id="ARBA00050251"/>
    </source>
</evidence>
<dbReference type="Proteomes" id="UP000003277">
    <property type="component" value="Unassembled WGS sequence"/>
</dbReference>
<dbReference type="NCBIfam" id="NF001126">
    <property type="entry name" value="PRK00139.1-4"/>
    <property type="match status" value="1"/>
</dbReference>
<keyword evidence="15" id="KW-0963">Cytoplasm</keyword>
<feature type="domain" description="Mur ligase central" evidence="19">
    <location>
        <begin position="110"/>
        <end position="319"/>
    </location>
</feature>
<feature type="domain" description="Mur ligase N-terminal catalytic" evidence="17">
    <location>
        <begin position="24"/>
        <end position="80"/>
    </location>
</feature>
<comment type="caution">
    <text evidence="20">The sequence shown here is derived from an EMBL/GenBank/DDBJ whole genome shotgun (WGS) entry which is preliminary data.</text>
</comment>
<evidence type="ECO:0000256" key="16">
    <source>
        <dbReference type="RuleBase" id="RU004135"/>
    </source>
</evidence>
<evidence type="ECO:0000313" key="21">
    <source>
        <dbReference type="Proteomes" id="UP000003277"/>
    </source>
</evidence>
<dbReference type="Gene3D" id="3.40.1190.10">
    <property type="entry name" value="Mur-like, catalytic domain"/>
    <property type="match status" value="1"/>
</dbReference>
<keyword evidence="5 15" id="KW-0573">Peptidoglycan synthesis</keyword>
<dbReference type="GO" id="GO:0009252">
    <property type="term" value="P:peptidoglycan biosynthetic process"/>
    <property type="evidence" value="ECO:0007669"/>
    <property type="project" value="UniProtKB-UniRule"/>
</dbReference>
<dbReference type="HAMAP" id="MF_00208">
    <property type="entry name" value="MurE"/>
    <property type="match status" value="1"/>
</dbReference>
<dbReference type="EC" id="6.3.2.13" evidence="10 15"/>
<keyword evidence="4 15" id="KW-0133">Cell shape</keyword>
<comment type="subcellular location">
    <subcellularLocation>
        <location evidence="15 16">Cytoplasm</location>
    </subcellularLocation>
</comment>
<dbReference type="InterPro" id="IPR013221">
    <property type="entry name" value="Mur_ligase_cen"/>
</dbReference>
<dbReference type="OrthoDB" id="9800958at2"/>
<evidence type="ECO:0000256" key="5">
    <source>
        <dbReference type="ARBA" id="ARBA00022984"/>
    </source>
</evidence>
<feature type="binding site" evidence="15">
    <location>
        <position position="180"/>
    </location>
    <ligand>
        <name>UDP-N-acetyl-alpha-D-muramoyl-L-alanyl-D-glutamate</name>
        <dbReference type="ChEBI" id="CHEBI:83900"/>
    </ligand>
</feature>
<evidence type="ECO:0000256" key="14">
    <source>
        <dbReference type="ARBA" id="ARBA00081560"/>
    </source>
</evidence>
<evidence type="ECO:0000256" key="11">
    <source>
        <dbReference type="ARBA" id="ARBA00072883"/>
    </source>
</evidence>
<name>H1CZ45_9FIRM</name>
<feature type="domain" description="Mur ligase C-terminal" evidence="18">
    <location>
        <begin position="342"/>
        <end position="474"/>
    </location>
</feature>
<dbReference type="RefSeq" id="WP_008859137.1">
    <property type="nucleotide sequence ID" value="NZ_JH591187.1"/>
</dbReference>
<comment type="function">
    <text evidence="9 15">Catalyzes the addition of meso-diaminopimelic acid to the nucleotide precursor UDP-N-acetylmuramoyl-L-alanyl-D-glutamate (UMAG) in the biosynthesis of bacterial cell-wall peptidoglycan.</text>
</comment>
<evidence type="ECO:0000256" key="4">
    <source>
        <dbReference type="ARBA" id="ARBA00022960"/>
    </source>
</evidence>
<dbReference type="GO" id="GO:0071555">
    <property type="term" value="P:cell wall organization"/>
    <property type="evidence" value="ECO:0007669"/>
    <property type="project" value="UniProtKB-KW"/>
</dbReference>
<feature type="modified residue" description="N6-carboxylysine" evidence="15">
    <location>
        <position position="220"/>
    </location>
</feature>
<dbReference type="Gene3D" id="3.90.190.20">
    <property type="entry name" value="Mur ligase, C-terminal domain"/>
    <property type="match status" value="1"/>
</dbReference>
<evidence type="ECO:0000259" key="19">
    <source>
        <dbReference type="Pfam" id="PF08245"/>
    </source>
</evidence>
<keyword evidence="15" id="KW-0067">ATP-binding</keyword>
<keyword evidence="6 15" id="KW-0131">Cell cycle</keyword>
<evidence type="ECO:0000256" key="3">
    <source>
        <dbReference type="ARBA" id="ARBA00022618"/>
    </source>
</evidence>
<dbReference type="GO" id="GO:0051301">
    <property type="term" value="P:cell division"/>
    <property type="evidence" value="ECO:0007669"/>
    <property type="project" value="UniProtKB-KW"/>
</dbReference>
<dbReference type="AlphaFoldDB" id="H1CZ45"/>
<evidence type="ECO:0000256" key="9">
    <source>
        <dbReference type="ARBA" id="ARBA00056782"/>
    </source>
</evidence>
<feature type="binding site" evidence="15">
    <location>
        <begin position="415"/>
        <end position="418"/>
    </location>
    <ligand>
        <name>meso-2,6-diaminopimelate</name>
        <dbReference type="ChEBI" id="CHEBI:57791"/>
    </ligand>
</feature>
<dbReference type="InterPro" id="IPR005761">
    <property type="entry name" value="UDP-N-AcMur-Glu-dNH2Pim_ligase"/>
</dbReference>
<evidence type="ECO:0000256" key="13">
    <source>
        <dbReference type="ARBA" id="ARBA00076158"/>
    </source>
</evidence>
<evidence type="ECO:0000256" key="7">
    <source>
        <dbReference type="ARBA" id="ARBA00023316"/>
    </source>
</evidence>
<keyword evidence="15" id="KW-0436">Ligase</keyword>